<name>A0A495V7G0_9GAMM</name>
<dbReference type="RefSeq" id="WP_120797557.1">
    <property type="nucleotide sequence ID" value="NZ_RBXL01000001.1"/>
</dbReference>
<reference evidence="1 2" key="1">
    <citation type="submission" date="2018-10" db="EMBL/GenBank/DDBJ databases">
        <title>Genomic Encyclopedia of Archaeal and Bacterial Type Strains, Phase II (KMG-II): from individual species to whole genera.</title>
        <authorList>
            <person name="Goeker M."/>
        </authorList>
    </citation>
    <scope>NUCLEOTIDE SEQUENCE [LARGE SCALE GENOMIC DNA]</scope>
    <source>
        <strain evidence="1 2">DSM 235</strain>
    </source>
</reference>
<dbReference type="PANTHER" id="PTHR39550:SF1">
    <property type="entry name" value="SLL0658 PROTEIN"/>
    <property type="match status" value="1"/>
</dbReference>
<protein>
    <recommendedName>
        <fullName evidence="3">Nucleic acid-binding protein</fullName>
    </recommendedName>
</protein>
<dbReference type="AlphaFoldDB" id="A0A495V7G0"/>
<keyword evidence="2" id="KW-1185">Reference proteome</keyword>
<comment type="caution">
    <text evidence="1">The sequence shown here is derived from an EMBL/GenBank/DDBJ whole genome shotgun (WGS) entry which is preliminary data.</text>
</comment>
<sequence length="150" mass="16049">MPDTICNTSPLIALDNIGLLGLLEGVYGRVLVAEEVRNEFGSGLPGWIDVVPVQNRNLIRALQLSIDLGESATLALAMERQDARVILDDLKGRKAAQRLGVSFTGLLGVAIKGKQMGVIESVDNVMTRLKQEAPTQSVGASWGEPQGAQR</sequence>
<dbReference type="Pfam" id="PF11848">
    <property type="entry name" value="DUF3368"/>
    <property type="match status" value="1"/>
</dbReference>
<dbReference type="EMBL" id="RBXL01000001">
    <property type="protein sequence ID" value="RKT45249.1"/>
    <property type="molecule type" value="Genomic_DNA"/>
</dbReference>
<gene>
    <name evidence="1" type="ORF">BDD21_2681</name>
</gene>
<proteinExistence type="predicted"/>
<accession>A0A495V7G0</accession>
<dbReference type="OrthoDB" id="5770026at2"/>
<dbReference type="Proteomes" id="UP000274556">
    <property type="component" value="Unassembled WGS sequence"/>
</dbReference>
<evidence type="ECO:0000313" key="2">
    <source>
        <dbReference type="Proteomes" id="UP000274556"/>
    </source>
</evidence>
<organism evidence="1 2">
    <name type="scientific">Thiocapsa rosea</name>
    <dbReference type="NCBI Taxonomy" id="69360"/>
    <lineage>
        <taxon>Bacteria</taxon>
        <taxon>Pseudomonadati</taxon>
        <taxon>Pseudomonadota</taxon>
        <taxon>Gammaproteobacteria</taxon>
        <taxon>Chromatiales</taxon>
        <taxon>Chromatiaceae</taxon>
        <taxon>Thiocapsa</taxon>
    </lineage>
</organism>
<evidence type="ECO:0008006" key="3">
    <source>
        <dbReference type="Google" id="ProtNLM"/>
    </source>
</evidence>
<dbReference type="InterPro" id="IPR021799">
    <property type="entry name" value="PIN-like_prokaryotic"/>
</dbReference>
<evidence type="ECO:0000313" key="1">
    <source>
        <dbReference type="EMBL" id="RKT45249.1"/>
    </source>
</evidence>
<dbReference type="PANTHER" id="PTHR39550">
    <property type="entry name" value="SLL0658 PROTEIN"/>
    <property type="match status" value="1"/>
</dbReference>